<dbReference type="PANTHER" id="PTHR30160:SF7">
    <property type="entry name" value="ADP-HEPTOSE--LPS HEPTOSYLTRANSFERASE 2"/>
    <property type="match status" value="1"/>
</dbReference>
<reference evidence="3 4" key="1">
    <citation type="submission" date="2016-11" db="EMBL/GenBank/DDBJ databases">
        <authorList>
            <person name="Jaros S."/>
            <person name="Januszkiewicz K."/>
            <person name="Wedrychowicz H."/>
        </authorList>
    </citation>
    <scope>NUCLEOTIDE SEQUENCE [LARGE SCALE GENOMIC DNA]</scope>
    <source>
        <strain evidence="3 4">DSM 22807</strain>
    </source>
</reference>
<proteinExistence type="predicted"/>
<keyword evidence="1" id="KW-0328">Glycosyltransferase</keyword>
<keyword evidence="2 3" id="KW-0808">Transferase</keyword>
<sequence length="351" mass="40323">MKVLVIQIKMIGDVLASTVICETIKEQNPNCEIHYLIQKNSFAVVENNPCIDKVIFFEEEKYKGFKGFIQLGKEFKQENYSAIIDAYGKLQSIIPSYLSNIKTRIATKKWYTDLLFTETVIPDTECEGTANAFRLLLVKTFLKKEVDLIYPKIHLTPQEISNAKSIIESQLDTSKPIFMISVVGSAPNKSLPNEYMAKVLDTISESNKNAQLVFNYMPNQFEEAKAIFDSCNLATQKQIVFDFYCKGLRTFISVLSQCNALIGNEGGATNMAKSLNIPTFTIYAPWINRNSWNIMETSGLHDIVHLRDYYSDLYKNKHPKNFKEKSLEWYDKLNPDLFCEKLKQFVKRISQ</sequence>
<evidence type="ECO:0000256" key="2">
    <source>
        <dbReference type="ARBA" id="ARBA00022679"/>
    </source>
</evidence>
<protein>
    <submittedName>
        <fullName evidence="3">Heptosyltransferase-2</fullName>
    </submittedName>
</protein>
<dbReference type="Proteomes" id="UP000184232">
    <property type="component" value="Unassembled WGS sequence"/>
</dbReference>
<name>A0A1M6JY01_9FLAO</name>
<dbReference type="GO" id="GO:0008713">
    <property type="term" value="F:ADP-heptose-lipopolysaccharide heptosyltransferase activity"/>
    <property type="evidence" value="ECO:0007669"/>
    <property type="project" value="TreeGrafter"/>
</dbReference>
<dbReference type="Pfam" id="PF01075">
    <property type="entry name" value="Glyco_transf_9"/>
    <property type="match status" value="1"/>
</dbReference>
<evidence type="ECO:0000313" key="3">
    <source>
        <dbReference type="EMBL" id="SHJ51556.1"/>
    </source>
</evidence>
<dbReference type="GO" id="GO:0009244">
    <property type="term" value="P:lipopolysaccharide core region biosynthetic process"/>
    <property type="evidence" value="ECO:0007669"/>
    <property type="project" value="TreeGrafter"/>
</dbReference>
<dbReference type="InterPro" id="IPR002201">
    <property type="entry name" value="Glyco_trans_9"/>
</dbReference>
<organism evidence="3 4">
    <name type="scientific">Flavobacterium haoranii</name>
    <dbReference type="NCBI Taxonomy" id="683124"/>
    <lineage>
        <taxon>Bacteria</taxon>
        <taxon>Pseudomonadati</taxon>
        <taxon>Bacteroidota</taxon>
        <taxon>Flavobacteriia</taxon>
        <taxon>Flavobacteriales</taxon>
        <taxon>Flavobacteriaceae</taxon>
        <taxon>Flavobacterium</taxon>
    </lineage>
</organism>
<dbReference type="CDD" id="cd03789">
    <property type="entry name" value="GT9_LPS_heptosyltransferase"/>
    <property type="match status" value="1"/>
</dbReference>
<dbReference type="EMBL" id="FQZH01000004">
    <property type="protein sequence ID" value="SHJ51556.1"/>
    <property type="molecule type" value="Genomic_DNA"/>
</dbReference>
<dbReference type="OrthoDB" id="9772349at2"/>
<gene>
    <name evidence="3" type="ORF">SAMN05444337_2125</name>
</gene>
<dbReference type="InterPro" id="IPR051199">
    <property type="entry name" value="LPS_LOS_Heptosyltrfase"/>
</dbReference>
<accession>A0A1M6JY01</accession>
<keyword evidence="4" id="KW-1185">Reference proteome</keyword>
<dbReference type="STRING" id="683124.SAMN05444337_2125"/>
<dbReference type="AlphaFoldDB" id="A0A1M6JY01"/>
<dbReference type="GO" id="GO:0005829">
    <property type="term" value="C:cytosol"/>
    <property type="evidence" value="ECO:0007669"/>
    <property type="project" value="TreeGrafter"/>
</dbReference>
<dbReference type="PANTHER" id="PTHR30160">
    <property type="entry name" value="TETRAACYLDISACCHARIDE 4'-KINASE-RELATED"/>
    <property type="match status" value="1"/>
</dbReference>
<evidence type="ECO:0000313" key="4">
    <source>
        <dbReference type="Proteomes" id="UP000184232"/>
    </source>
</evidence>
<dbReference type="RefSeq" id="WP_072784842.1">
    <property type="nucleotide sequence ID" value="NZ_FQZH01000004.1"/>
</dbReference>
<evidence type="ECO:0000256" key="1">
    <source>
        <dbReference type="ARBA" id="ARBA00022676"/>
    </source>
</evidence>
<dbReference type="SUPFAM" id="SSF53756">
    <property type="entry name" value="UDP-Glycosyltransferase/glycogen phosphorylase"/>
    <property type="match status" value="1"/>
</dbReference>
<dbReference type="Gene3D" id="3.40.50.2000">
    <property type="entry name" value="Glycogen Phosphorylase B"/>
    <property type="match status" value="2"/>
</dbReference>